<evidence type="ECO:0000256" key="3">
    <source>
        <dbReference type="ARBA" id="ARBA00022679"/>
    </source>
</evidence>
<proteinExistence type="predicted"/>
<dbReference type="NCBIfam" id="NF002060">
    <property type="entry name" value="PRK00892.1"/>
    <property type="match status" value="1"/>
</dbReference>
<sequence length="318" mass="34429">MKFSKTYTVKDLMSLMEDVHLVGPEDFPVSGMNEIHMVEEGDITFVDLDKYYQKALESKASVILIDKEVECPKGKCLIITSDPLANFNRLTRHFKPFLPSSAMVSPTAQIGEGTIVQPGAFIGNHVRIGKNCIIHANVTINDYTIIGDNTVIQSGAVIGGDACYFQRTKSGIFRKFESSGRVILGNDVEIGALTAVDRGVSGDTIVGDGTKMDNFVQIGHDTHIGKHCLIGAHSAIAGVSTLEDYVTLWASVLINKDLVIGKGAVILATSAVDKSLEGGKVYFGCPAVEARNKWKEMAAIRALPSLIESLQKKQQNQD</sequence>
<dbReference type="InterPro" id="IPR007691">
    <property type="entry name" value="LpxD"/>
</dbReference>
<evidence type="ECO:0000256" key="4">
    <source>
        <dbReference type="ARBA" id="ARBA00022737"/>
    </source>
</evidence>
<evidence type="ECO:0000256" key="2">
    <source>
        <dbReference type="ARBA" id="ARBA00022556"/>
    </source>
</evidence>
<reference evidence="8" key="2">
    <citation type="journal article" date="2021" name="PeerJ">
        <title>Extensive microbial diversity within the chicken gut microbiome revealed by metagenomics and culture.</title>
        <authorList>
            <person name="Gilroy R."/>
            <person name="Ravi A."/>
            <person name="Getino M."/>
            <person name="Pursley I."/>
            <person name="Horton D.L."/>
            <person name="Alikhan N.F."/>
            <person name="Baker D."/>
            <person name="Gharbi K."/>
            <person name="Hall N."/>
            <person name="Watson M."/>
            <person name="Adriaenssens E.M."/>
            <person name="Foster-Nyarko E."/>
            <person name="Jarju S."/>
            <person name="Secka A."/>
            <person name="Antonio M."/>
            <person name="Oren A."/>
            <person name="Chaudhuri R.R."/>
            <person name="La Ragione R."/>
            <person name="Hildebrand F."/>
            <person name="Pallen M.J."/>
        </authorList>
    </citation>
    <scope>NUCLEOTIDE SEQUENCE</scope>
    <source>
        <strain evidence="8">2889</strain>
    </source>
</reference>
<dbReference type="AlphaFoldDB" id="A0A9D9DW14"/>
<evidence type="ECO:0000256" key="6">
    <source>
        <dbReference type="ARBA" id="ARBA00023315"/>
    </source>
</evidence>
<keyword evidence="2" id="KW-0441">Lipid A biosynthesis</keyword>
<evidence type="ECO:0000256" key="5">
    <source>
        <dbReference type="ARBA" id="ARBA00023098"/>
    </source>
</evidence>
<protein>
    <submittedName>
        <fullName evidence="8">UDP-3-O-(3-hydroxymyristoyl)glucosamine N-acyltransferase</fullName>
        <ecNumber evidence="8">2.3.1.191</ecNumber>
    </submittedName>
</protein>
<dbReference type="InterPro" id="IPR020573">
    <property type="entry name" value="UDP_GlcNAc_AcTrfase_non-rep"/>
</dbReference>
<dbReference type="GO" id="GO:0016020">
    <property type="term" value="C:membrane"/>
    <property type="evidence" value="ECO:0007669"/>
    <property type="project" value="GOC"/>
</dbReference>
<dbReference type="EC" id="2.3.1.191" evidence="8"/>
<name>A0A9D9DW14_9BACT</name>
<dbReference type="GO" id="GO:0016410">
    <property type="term" value="F:N-acyltransferase activity"/>
    <property type="evidence" value="ECO:0007669"/>
    <property type="project" value="InterPro"/>
</dbReference>
<gene>
    <name evidence="8" type="ORF">IAB08_03340</name>
</gene>
<accession>A0A9D9DW14</accession>
<reference evidence="8" key="1">
    <citation type="submission" date="2020-10" db="EMBL/GenBank/DDBJ databases">
        <authorList>
            <person name="Gilroy R."/>
        </authorList>
    </citation>
    <scope>NUCLEOTIDE SEQUENCE</scope>
    <source>
        <strain evidence="8">2889</strain>
    </source>
</reference>
<evidence type="ECO:0000313" key="9">
    <source>
        <dbReference type="Proteomes" id="UP000823612"/>
    </source>
</evidence>
<dbReference type="Gene3D" id="3.40.1390.10">
    <property type="entry name" value="MurE/MurF, N-terminal domain"/>
    <property type="match status" value="1"/>
</dbReference>
<keyword evidence="1" id="KW-0444">Lipid biosynthesis</keyword>
<dbReference type="SUPFAM" id="SSF51161">
    <property type="entry name" value="Trimeric LpxA-like enzymes"/>
    <property type="match status" value="1"/>
</dbReference>
<dbReference type="EMBL" id="JADIMZ010000045">
    <property type="protein sequence ID" value="MBO8432314.1"/>
    <property type="molecule type" value="Genomic_DNA"/>
</dbReference>
<comment type="caution">
    <text evidence="8">The sequence shown here is derived from an EMBL/GenBank/DDBJ whole genome shotgun (WGS) entry which is preliminary data.</text>
</comment>
<feature type="domain" description="UDP-3-O-[3-hydroxymyristoyl] glucosamine N-acyltransferase non-repeat region" evidence="7">
    <location>
        <begin position="26"/>
        <end position="92"/>
    </location>
</feature>
<keyword evidence="4" id="KW-0677">Repeat</keyword>
<dbReference type="PANTHER" id="PTHR43378:SF2">
    <property type="entry name" value="UDP-3-O-ACYLGLUCOSAMINE N-ACYLTRANSFERASE 1, MITOCHONDRIAL-RELATED"/>
    <property type="match status" value="1"/>
</dbReference>
<keyword evidence="3 8" id="KW-0808">Transferase</keyword>
<dbReference type="GO" id="GO:0009245">
    <property type="term" value="P:lipid A biosynthetic process"/>
    <property type="evidence" value="ECO:0007669"/>
    <property type="project" value="UniProtKB-KW"/>
</dbReference>
<keyword evidence="5" id="KW-0443">Lipid metabolism</keyword>
<evidence type="ECO:0000259" key="7">
    <source>
        <dbReference type="Pfam" id="PF04613"/>
    </source>
</evidence>
<dbReference type="Proteomes" id="UP000823612">
    <property type="component" value="Unassembled WGS sequence"/>
</dbReference>
<keyword evidence="6 8" id="KW-0012">Acyltransferase</keyword>
<dbReference type="InterPro" id="IPR011004">
    <property type="entry name" value="Trimer_LpxA-like_sf"/>
</dbReference>
<dbReference type="Pfam" id="PF04613">
    <property type="entry name" value="LpxD"/>
    <property type="match status" value="1"/>
</dbReference>
<dbReference type="GO" id="GO:0103118">
    <property type="term" value="F:UDP-3-O-[(3R)-3-hydroxyacyl]-glucosamine N-acyltransferase activity"/>
    <property type="evidence" value="ECO:0007669"/>
    <property type="project" value="UniProtKB-EC"/>
</dbReference>
<organism evidence="8 9">
    <name type="scientific">Candidatus Pullibacteroides excrementavium</name>
    <dbReference type="NCBI Taxonomy" id="2840905"/>
    <lineage>
        <taxon>Bacteria</taxon>
        <taxon>Pseudomonadati</taxon>
        <taxon>Bacteroidota</taxon>
        <taxon>Bacteroidia</taxon>
        <taxon>Bacteroidales</taxon>
        <taxon>Candidatus Pullibacteroides</taxon>
    </lineage>
</organism>
<dbReference type="InterPro" id="IPR001451">
    <property type="entry name" value="Hexapep"/>
</dbReference>
<evidence type="ECO:0000256" key="1">
    <source>
        <dbReference type="ARBA" id="ARBA00022516"/>
    </source>
</evidence>
<dbReference type="Pfam" id="PF00132">
    <property type="entry name" value="Hexapep"/>
    <property type="match status" value="2"/>
</dbReference>
<dbReference type="PANTHER" id="PTHR43378">
    <property type="entry name" value="UDP-3-O-ACYLGLUCOSAMINE N-ACYLTRANSFERASE"/>
    <property type="match status" value="1"/>
</dbReference>
<dbReference type="CDD" id="cd03352">
    <property type="entry name" value="LbH_LpxD"/>
    <property type="match status" value="1"/>
</dbReference>
<dbReference type="Gene3D" id="2.160.10.10">
    <property type="entry name" value="Hexapeptide repeat proteins"/>
    <property type="match status" value="1"/>
</dbReference>
<evidence type="ECO:0000313" key="8">
    <source>
        <dbReference type="EMBL" id="MBO8432314.1"/>
    </source>
</evidence>